<dbReference type="AlphaFoldDB" id="A0A9D7S899"/>
<dbReference type="PANTHER" id="PTHR43673:SF10">
    <property type="entry name" value="NADH DEHYDROGENASE_NAD(P)H NITROREDUCTASE XCC3605-RELATED"/>
    <property type="match status" value="1"/>
</dbReference>
<dbReference type="Pfam" id="PF00881">
    <property type="entry name" value="Nitroreductase"/>
    <property type="match status" value="2"/>
</dbReference>
<name>A0A9D7S899_9BACT</name>
<evidence type="ECO:0000256" key="1">
    <source>
        <dbReference type="ARBA" id="ARBA00007118"/>
    </source>
</evidence>
<evidence type="ECO:0000313" key="5">
    <source>
        <dbReference type="Proteomes" id="UP000808349"/>
    </source>
</evidence>
<organism evidence="4 5">
    <name type="scientific">Candidatus Defluviibacterium haderslevense</name>
    <dbReference type="NCBI Taxonomy" id="2981993"/>
    <lineage>
        <taxon>Bacteria</taxon>
        <taxon>Pseudomonadati</taxon>
        <taxon>Bacteroidota</taxon>
        <taxon>Saprospiria</taxon>
        <taxon>Saprospirales</taxon>
        <taxon>Saprospiraceae</taxon>
        <taxon>Candidatus Defluviibacterium</taxon>
    </lineage>
</organism>
<evidence type="ECO:0000313" key="4">
    <source>
        <dbReference type="EMBL" id="MBK9717038.1"/>
    </source>
</evidence>
<evidence type="ECO:0000256" key="2">
    <source>
        <dbReference type="ARBA" id="ARBA00023002"/>
    </source>
</evidence>
<evidence type="ECO:0000259" key="3">
    <source>
        <dbReference type="Pfam" id="PF00881"/>
    </source>
</evidence>
<dbReference type="CDD" id="cd02138">
    <property type="entry name" value="TdsD-like"/>
    <property type="match status" value="1"/>
</dbReference>
<feature type="domain" description="Nitroreductase" evidence="3">
    <location>
        <begin position="17"/>
        <end position="64"/>
    </location>
</feature>
<comment type="similarity">
    <text evidence="1">Belongs to the nitroreductase family.</text>
</comment>
<dbReference type="PANTHER" id="PTHR43673">
    <property type="entry name" value="NAD(P)H NITROREDUCTASE YDGI-RELATED"/>
    <property type="match status" value="1"/>
</dbReference>
<proteinExistence type="inferred from homology"/>
<dbReference type="Proteomes" id="UP000808349">
    <property type="component" value="Unassembled WGS sequence"/>
</dbReference>
<dbReference type="SUPFAM" id="SSF55469">
    <property type="entry name" value="FMN-dependent nitroreductase-like"/>
    <property type="match status" value="1"/>
</dbReference>
<feature type="domain" description="Nitroreductase" evidence="3">
    <location>
        <begin position="77"/>
        <end position="160"/>
    </location>
</feature>
<dbReference type="GO" id="GO:0016491">
    <property type="term" value="F:oxidoreductase activity"/>
    <property type="evidence" value="ECO:0007669"/>
    <property type="project" value="UniProtKB-KW"/>
</dbReference>
<accession>A0A9D7S899</accession>
<keyword evidence="2" id="KW-0560">Oxidoreductase</keyword>
<comment type="caution">
    <text evidence="4">The sequence shown here is derived from an EMBL/GenBank/DDBJ whole genome shotgun (WGS) entry which is preliminary data.</text>
</comment>
<dbReference type="InterPro" id="IPR000415">
    <property type="entry name" value="Nitroreductase-like"/>
</dbReference>
<dbReference type="InterPro" id="IPR029479">
    <property type="entry name" value="Nitroreductase"/>
</dbReference>
<gene>
    <name evidence="4" type="ORF">IPO85_05915</name>
</gene>
<dbReference type="EMBL" id="JADKFW010000004">
    <property type="protein sequence ID" value="MBK9717038.1"/>
    <property type="molecule type" value="Genomic_DNA"/>
</dbReference>
<reference evidence="4 5" key="1">
    <citation type="submission" date="2020-10" db="EMBL/GenBank/DDBJ databases">
        <title>Connecting structure to function with the recovery of over 1000 high-quality activated sludge metagenome-assembled genomes encoding full-length rRNA genes using long-read sequencing.</title>
        <authorList>
            <person name="Singleton C.M."/>
            <person name="Petriglieri F."/>
            <person name="Kristensen J.M."/>
            <person name="Kirkegaard R.H."/>
            <person name="Michaelsen T.Y."/>
            <person name="Andersen M.H."/>
            <person name="Karst S.M."/>
            <person name="Dueholm M.S."/>
            <person name="Nielsen P.H."/>
            <person name="Albertsen M."/>
        </authorList>
    </citation>
    <scope>NUCLEOTIDE SEQUENCE [LARGE SCALE GENOMIC DNA]</scope>
    <source>
        <strain evidence="4">Ribe_18-Q3-R11-54_BAT3C.373</strain>
    </source>
</reference>
<sequence>MNSIKIPITEFPVLDIIKNRWSARAFAPEIITDTQIDTLLEAASWAASANNEQPWQYMYAHRGSEGFKQIWNCLMPGNQPWAIHAGTFVVSMARTTFHSNQKVNFLAHHDLGMANAHLLLQARSMDIYSHPMAGFDKIKLRETLNIEEILDPVCIIALGYLTDAATLEEPFKTRELTPRTRNAVSQFATKIK</sequence>
<protein>
    <submittedName>
        <fullName evidence="4">Nitroreductase family protein</fullName>
    </submittedName>
</protein>
<dbReference type="Gene3D" id="3.40.109.10">
    <property type="entry name" value="NADH Oxidase"/>
    <property type="match status" value="1"/>
</dbReference>